<protein>
    <submittedName>
        <fullName evidence="1">Uncharacterized protein</fullName>
    </submittedName>
</protein>
<proteinExistence type="predicted"/>
<dbReference type="Proteomes" id="UP001381693">
    <property type="component" value="Unassembled WGS sequence"/>
</dbReference>
<reference evidence="1 2" key="1">
    <citation type="submission" date="2023-11" db="EMBL/GenBank/DDBJ databases">
        <title>Halocaridina rubra genome assembly.</title>
        <authorList>
            <person name="Smith C."/>
        </authorList>
    </citation>
    <scope>NUCLEOTIDE SEQUENCE [LARGE SCALE GENOMIC DNA]</scope>
    <source>
        <strain evidence="1">EP-1</strain>
        <tissue evidence="1">Whole</tissue>
    </source>
</reference>
<organism evidence="1 2">
    <name type="scientific">Halocaridina rubra</name>
    <name type="common">Hawaiian red shrimp</name>
    <dbReference type="NCBI Taxonomy" id="373956"/>
    <lineage>
        <taxon>Eukaryota</taxon>
        <taxon>Metazoa</taxon>
        <taxon>Ecdysozoa</taxon>
        <taxon>Arthropoda</taxon>
        <taxon>Crustacea</taxon>
        <taxon>Multicrustacea</taxon>
        <taxon>Malacostraca</taxon>
        <taxon>Eumalacostraca</taxon>
        <taxon>Eucarida</taxon>
        <taxon>Decapoda</taxon>
        <taxon>Pleocyemata</taxon>
        <taxon>Caridea</taxon>
        <taxon>Atyoidea</taxon>
        <taxon>Atyidae</taxon>
        <taxon>Halocaridina</taxon>
    </lineage>
</organism>
<name>A0AAN9A151_HALRR</name>
<dbReference type="AlphaFoldDB" id="A0AAN9A151"/>
<dbReference type="EMBL" id="JAXCGZ010015299">
    <property type="protein sequence ID" value="KAK7070584.1"/>
    <property type="molecule type" value="Genomic_DNA"/>
</dbReference>
<accession>A0AAN9A151</accession>
<gene>
    <name evidence="1" type="ORF">SK128_023433</name>
</gene>
<sequence>MTTKDIFDLVVVGNGLMGSAAFRHASEVKGTTVCLIGPPEPKQRSGEIFGCWYDEGRVYRRIATQHTWSILATESVARYKELEALTGE</sequence>
<comment type="caution">
    <text evidence="1">The sequence shown here is derived from an EMBL/GenBank/DDBJ whole genome shotgun (WGS) entry which is preliminary data.</text>
</comment>
<dbReference type="Gene3D" id="3.50.50.60">
    <property type="entry name" value="FAD/NAD(P)-binding domain"/>
    <property type="match status" value="1"/>
</dbReference>
<evidence type="ECO:0000313" key="1">
    <source>
        <dbReference type="EMBL" id="KAK7070584.1"/>
    </source>
</evidence>
<keyword evidence="2" id="KW-1185">Reference proteome</keyword>
<dbReference type="InterPro" id="IPR036188">
    <property type="entry name" value="FAD/NAD-bd_sf"/>
</dbReference>
<evidence type="ECO:0000313" key="2">
    <source>
        <dbReference type="Proteomes" id="UP001381693"/>
    </source>
</evidence>